<name>A0A4Y6V4Z3_9PROT</name>
<dbReference type="EMBL" id="CP032485">
    <property type="protein sequence ID" value="QDH25172.1"/>
    <property type="molecule type" value="Genomic_DNA"/>
</dbReference>
<evidence type="ECO:0000313" key="3">
    <source>
        <dbReference type="Proteomes" id="UP000317214"/>
    </source>
</evidence>
<dbReference type="KEGG" id="ntn:D5366_08070"/>
<keyword evidence="1" id="KW-0732">Signal</keyword>
<feature type="signal peptide" evidence="1">
    <location>
        <begin position="1"/>
        <end position="24"/>
    </location>
</feature>
<feature type="chain" id="PRO_5021318258" description="DUF2927 domain-containing protein" evidence="1">
    <location>
        <begin position="25"/>
        <end position="298"/>
    </location>
</feature>
<accession>A0A4Y6V4Z3</accession>
<evidence type="ECO:0000313" key="2">
    <source>
        <dbReference type="EMBL" id="QDH25172.1"/>
    </source>
</evidence>
<dbReference type="OrthoDB" id="7259087at2"/>
<dbReference type="RefSeq" id="WP_141493025.1">
    <property type="nucleotide sequence ID" value="NZ_CP032485.1"/>
</dbReference>
<organism evidence="2 3">
    <name type="scientific">Neokomagataea tanensis</name>
    <dbReference type="NCBI Taxonomy" id="661191"/>
    <lineage>
        <taxon>Bacteria</taxon>
        <taxon>Pseudomonadati</taxon>
        <taxon>Pseudomonadota</taxon>
        <taxon>Alphaproteobacteria</taxon>
        <taxon>Acetobacterales</taxon>
        <taxon>Acetobacteraceae</taxon>
        <taxon>Neokomagataea</taxon>
    </lineage>
</organism>
<dbReference type="AlphaFoldDB" id="A0A4Y6V4Z3"/>
<dbReference type="Proteomes" id="UP000317214">
    <property type="component" value="Chromosome"/>
</dbReference>
<keyword evidence="3" id="KW-1185">Reference proteome</keyword>
<evidence type="ECO:0008006" key="4">
    <source>
        <dbReference type="Google" id="ProtNLM"/>
    </source>
</evidence>
<reference evidence="2 3" key="1">
    <citation type="submission" date="2018-09" db="EMBL/GenBank/DDBJ databases">
        <title>The complete genome sequence of Neokomagataea tanensis NBRC 106556(T).</title>
        <authorList>
            <person name="Chua K.-O."/>
            <person name="See-Too W.-S."/>
            <person name="Hong K.-W."/>
            <person name="Yin W.-F."/>
            <person name="Chan K.-G."/>
        </authorList>
    </citation>
    <scope>NUCLEOTIDE SEQUENCE [LARGE SCALE GENOMIC DNA]</scope>
    <source>
        <strain evidence="3">AH13 \ NBRC 106556</strain>
    </source>
</reference>
<sequence length="298" mass="33436">MFLKSRMIKLMFVLWWVAPLASWADTQENIIVHGIRESAIYHNVEKEILINKIGHVPKWNKRVCVEIFGLNDEFKQILLKKLKTVGQNISLTVDSECRVSNIFVLFTNTSDDVAKKIEDANPELFAGLDAEPEFRDTLDAPTNDDRKEFLKSRAVRWLMSSTFRSHDDMPSITFPGAGGMRIVQEDDASFLHDTARRDFTLSLIVVDIDRIKDEPWGMLSDFIALVAYTGPKLASNYDDTTLLGANNGSVLQGPTGYMTPYDTSLLKVLYGVDGAIDAKEAVGIMADKVVTALRQQSK</sequence>
<evidence type="ECO:0000256" key="1">
    <source>
        <dbReference type="SAM" id="SignalP"/>
    </source>
</evidence>
<protein>
    <recommendedName>
        <fullName evidence="4">DUF2927 domain-containing protein</fullName>
    </recommendedName>
</protein>
<proteinExistence type="predicted"/>
<gene>
    <name evidence="2" type="ORF">D5366_08070</name>
</gene>